<name>A0A1X7TBF5_AMPQE</name>
<evidence type="ECO:0000313" key="1">
    <source>
        <dbReference type="EnsemblMetazoa" id="Aqu2.1.11898_001"/>
    </source>
</evidence>
<reference evidence="1" key="1">
    <citation type="submission" date="2017-05" db="UniProtKB">
        <authorList>
            <consortium name="EnsemblMetazoa"/>
        </authorList>
    </citation>
    <scope>IDENTIFICATION</scope>
</reference>
<sequence length="118" mass="12800">GFDLSSCEFRDALCLRYLKPLSDLLPICDGCGSIFSTSHAMDCGKGRLVIQRLNEIGDLLYNLKCNVWSQTVKEAIVKEATVSTPVTALVGDIGARGACNPQFVAIFDNRVIDSNAPF</sequence>
<organism evidence="1">
    <name type="scientific">Amphimedon queenslandica</name>
    <name type="common">Sponge</name>
    <dbReference type="NCBI Taxonomy" id="400682"/>
    <lineage>
        <taxon>Eukaryota</taxon>
        <taxon>Metazoa</taxon>
        <taxon>Porifera</taxon>
        <taxon>Demospongiae</taxon>
        <taxon>Heteroscleromorpha</taxon>
        <taxon>Haplosclerida</taxon>
        <taxon>Niphatidae</taxon>
        <taxon>Amphimedon</taxon>
    </lineage>
</organism>
<dbReference type="EnsemblMetazoa" id="Aqu2.1.11898_001">
    <property type="protein sequence ID" value="Aqu2.1.11898_001"/>
    <property type="gene ID" value="Aqu2.1.11898"/>
</dbReference>
<accession>A0A1X7TBF5</accession>
<protein>
    <submittedName>
        <fullName evidence="1">Uncharacterized protein</fullName>
    </submittedName>
</protein>
<dbReference type="InParanoid" id="A0A1X7TBF5"/>
<dbReference type="AlphaFoldDB" id="A0A1X7TBF5"/>
<proteinExistence type="predicted"/>